<evidence type="ECO:0000313" key="3">
    <source>
        <dbReference type="Proteomes" id="UP000029014"/>
    </source>
</evidence>
<dbReference type="AntiFam" id="ANF00057">
    <property type="entry name" value="Translation of E. coli type CRISPR repeat"/>
</dbReference>
<feature type="compositionally biased region" description="Basic and acidic residues" evidence="1">
    <location>
        <begin position="162"/>
        <end position="171"/>
    </location>
</feature>
<feature type="region of interest" description="Disordered" evidence="1">
    <location>
        <begin position="49"/>
        <end position="77"/>
    </location>
</feature>
<dbReference type="Proteomes" id="UP000029014">
    <property type="component" value="Unassembled WGS sequence"/>
</dbReference>
<comment type="caution">
    <text evidence="2">The sequence shown here is derived from an EMBL/GenBank/DDBJ whole genome shotgun (WGS) entry which is preliminary data.</text>
</comment>
<protein>
    <submittedName>
        <fullName evidence="2">Uncharacterized protein</fullName>
    </submittedName>
</protein>
<dbReference type="EMBL" id="JGZD01000008">
    <property type="protein sequence ID" value="KFI72991.1"/>
    <property type="molecule type" value="Genomic_DNA"/>
</dbReference>
<gene>
    <name evidence="2" type="ORF">BMIN_0704</name>
</gene>
<reference evidence="2 3" key="1">
    <citation type="submission" date="2014-03" db="EMBL/GenBank/DDBJ databases">
        <title>Genomics of Bifidobacteria.</title>
        <authorList>
            <person name="Ventura M."/>
            <person name="Milani C."/>
            <person name="Lugli G.A."/>
        </authorList>
    </citation>
    <scope>NUCLEOTIDE SEQUENCE [LARGE SCALE GENOMIC DNA]</scope>
    <source>
        <strain evidence="2 3">LMG 11592</strain>
    </source>
</reference>
<proteinExistence type="predicted"/>
<dbReference type="AntiFam" id="ANF00006">
    <property type="entry name" value="Translation of CRISPR region"/>
</dbReference>
<dbReference type="STRING" id="1693.BMIN_0704"/>
<feature type="region of interest" description="Disordered" evidence="1">
    <location>
        <begin position="148"/>
        <end position="198"/>
    </location>
</feature>
<name>A0A087BPP1_9BIFI</name>
<organism evidence="2 3">
    <name type="scientific">Bifidobacterium minimum</name>
    <dbReference type="NCBI Taxonomy" id="1693"/>
    <lineage>
        <taxon>Bacteria</taxon>
        <taxon>Bacillati</taxon>
        <taxon>Actinomycetota</taxon>
        <taxon>Actinomycetes</taxon>
        <taxon>Bifidobacteriales</taxon>
        <taxon>Bifidobacteriaceae</taxon>
        <taxon>Bifidobacterium</taxon>
    </lineage>
</organism>
<sequence length="198" mass="20436">MGSSPRVRGKLSHGLVEETADRIIPASAGQTGELCWLLLVAPDHPRECGANTAGQPNPYGLIGSSPRVRGKRPRSGDVSAVGRIIPASAGQTPLDASLLAVSSDHPRECGANRGMTAAILGQLGSSPRVRGKPALGQSLTELRRIIPASAGQTKPSSARHCCPSDHPRECGANDGWPGTTFTVSGSSPRVRGKPTGRA</sequence>
<accession>A0A087BPP1</accession>
<dbReference type="AlphaFoldDB" id="A0A087BPP1"/>
<evidence type="ECO:0000313" key="2">
    <source>
        <dbReference type="EMBL" id="KFI72991.1"/>
    </source>
</evidence>
<evidence type="ECO:0000256" key="1">
    <source>
        <dbReference type="SAM" id="MobiDB-lite"/>
    </source>
</evidence>
<dbReference type="eggNOG" id="ENOG5030QAH">
    <property type="taxonomic scope" value="Bacteria"/>
</dbReference>
<keyword evidence="3" id="KW-1185">Reference proteome</keyword>